<name>A0A346XXG8_9ACTN</name>
<feature type="compositionally biased region" description="Low complexity" evidence="1">
    <location>
        <begin position="38"/>
        <end position="48"/>
    </location>
</feature>
<protein>
    <submittedName>
        <fullName evidence="2">Uncharacterized protein</fullName>
    </submittedName>
</protein>
<evidence type="ECO:0000256" key="1">
    <source>
        <dbReference type="SAM" id="MobiDB-lite"/>
    </source>
</evidence>
<feature type="region of interest" description="Disordered" evidence="1">
    <location>
        <begin position="1"/>
        <end position="48"/>
    </location>
</feature>
<keyword evidence="3" id="KW-1185">Reference proteome</keyword>
<dbReference type="AlphaFoldDB" id="A0A346XXG8"/>
<evidence type="ECO:0000313" key="3">
    <source>
        <dbReference type="Proteomes" id="UP000264006"/>
    </source>
</evidence>
<dbReference type="KEGG" id="euz:DVS28_a2233"/>
<sequence>MNGNLSRCSHSGERRKDAPLGAPRRRLHPTLSPHESRAPASSFSRRFR</sequence>
<proteinExistence type="predicted"/>
<dbReference type="Proteomes" id="UP000264006">
    <property type="component" value="Chromosome"/>
</dbReference>
<dbReference type="EMBL" id="CP031165">
    <property type="protein sequence ID" value="AXV06915.1"/>
    <property type="molecule type" value="Genomic_DNA"/>
</dbReference>
<organism evidence="2 3">
    <name type="scientific">Euzebya pacifica</name>
    <dbReference type="NCBI Taxonomy" id="1608957"/>
    <lineage>
        <taxon>Bacteria</taxon>
        <taxon>Bacillati</taxon>
        <taxon>Actinomycetota</taxon>
        <taxon>Nitriliruptoria</taxon>
        <taxon>Euzebyales</taxon>
    </lineage>
</organism>
<reference evidence="2 3" key="1">
    <citation type="submission" date="2018-09" db="EMBL/GenBank/DDBJ databases">
        <title>Complete genome sequence of Euzebya sp. DY32-46 isolated from seawater of Pacific Ocean.</title>
        <authorList>
            <person name="Xu L."/>
            <person name="Wu Y.-H."/>
            <person name="Xu X.-W."/>
        </authorList>
    </citation>
    <scope>NUCLEOTIDE SEQUENCE [LARGE SCALE GENOMIC DNA]</scope>
    <source>
        <strain evidence="2 3">DY32-46</strain>
    </source>
</reference>
<gene>
    <name evidence="2" type="ORF">DVS28_a2233</name>
</gene>
<evidence type="ECO:0000313" key="2">
    <source>
        <dbReference type="EMBL" id="AXV06915.1"/>
    </source>
</evidence>
<accession>A0A346XXG8</accession>